<evidence type="ECO:0000313" key="2">
    <source>
        <dbReference type="Proteomes" id="UP001172083"/>
    </source>
</evidence>
<dbReference type="EMBL" id="JAUJEB010000006">
    <property type="protein sequence ID" value="MDN5215147.1"/>
    <property type="molecule type" value="Genomic_DNA"/>
</dbReference>
<dbReference type="Proteomes" id="UP001172083">
    <property type="component" value="Unassembled WGS sequence"/>
</dbReference>
<gene>
    <name evidence="1" type="ORF">QQ020_23910</name>
</gene>
<keyword evidence="2" id="KW-1185">Reference proteome</keyword>
<protein>
    <submittedName>
        <fullName evidence="1">YdeI/OmpD-associated family protein</fullName>
    </submittedName>
</protein>
<dbReference type="RefSeq" id="WP_346760486.1">
    <property type="nucleotide sequence ID" value="NZ_JAUJEB010000006.1"/>
</dbReference>
<evidence type="ECO:0000313" key="1">
    <source>
        <dbReference type="EMBL" id="MDN5215147.1"/>
    </source>
</evidence>
<proteinExistence type="predicted"/>
<organism evidence="1 2">
    <name type="scientific">Agaribacillus aureus</name>
    <dbReference type="NCBI Taxonomy" id="3051825"/>
    <lineage>
        <taxon>Bacteria</taxon>
        <taxon>Pseudomonadati</taxon>
        <taxon>Bacteroidota</taxon>
        <taxon>Cytophagia</taxon>
        <taxon>Cytophagales</taxon>
        <taxon>Splendidivirgaceae</taxon>
        <taxon>Agaribacillus</taxon>
    </lineage>
</organism>
<reference evidence="1" key="1">
    <citation type="submission" date="2023-06" db="EMBL/GenBank/DDBJ databases">
        <title>Genomic of Agaribacillus aureum.</title>
        <authorList>
            <person name="Wang G."/>
        </authorList>
    </citation>
    <scope>NUCLEOTIDE SEQUENCE</scope>
    <source>
        <strain evidence="1">BMA12</strain>
    </source>
</reference>
<name>A0ABT8LDU8_9BACT</name>
<comment type="caution">
    <text evidence="1">The sequence shown here is derived from an EMBL/GenBank/DDBJ whole genome shotgun (WGS) entry which is preliminary data.</text>
</comment>
<sequence>MPKEETETYCPKSRKDWRKWLEKNHQSKQSVWLVYFRSSTKVASVSWSEAVDEALCFGWIDSTKKTIDKKRYMQYFSRRKPNSTWSKINKEKVAKLIQNNLMTKAGFDSIETAKQNGTWLIMDDVENLIIPEDLRIALNKNESSMEFFQSQSKSIKKAILHWVVVAKRIETRKKRIAEIARLAAKGIIPNQFK</sequence>
<accession>A0ABT8LDU8</accession>
<dbReference type="Pfam" id="PF13376">
    <property type="entry name" value="OmdA"/>
    <property type="match status" value="1"/>
</dbReference>